<accession>A0A9P8RWH3</accession>
<protein>
    <submittedName>
        <fullName evidence="2">Cysteine-rich membrane protein 2</fullName>
    </submittedName>
</protein>
<organism evidence="2 4">
    <name type="scientific">Spironucleus salmonicida</name>
    <dbReference type="NCBI Taxonomy" id="348837"/>
    <lineage>
        <taxon>Eukaryota</taxon>
        <taxon>Metamonada</taxon>
        <taxon>Diplomonadida</taxon>
        <taxon>Hexamitidae</taxon>
        <taxon>Hexamitinae</taxon>
        <taxon>Spironucleus</taxon>
    </lineage>
</organism>
<sequence>MQVLNSDTILIWPAVFRFQESGSRCRYSAEALRIWRVYKITLTEPVRAGTTVRVSILISCARITAPIPNHLPRRKLPRHNIRLYCGFESRTNYKMGNSSTCTSTANYCYAGQFCPATSGTEVFCKFCSTGVTPGQGCSCKRYHEIKGCSKCDGDDCVECLPGHFLQENTCQQCAKGCELCDSIYVCTKCQEQYIFDTISQDCIPACITNDDCKIPQGYFCNQFSSRCEACDEFCLVCISTDVCISCLQKEDLLTIDGSCIAGCGTLKNGQYCLYDSPTPCVEDISTQCKCGSAINCATCTKDGTTCDKCLTTFQKDNSGRCQLCIEGYESKGYLCVPRAITLQESGTCSVANNGCKAGYFCPSTGSYSVQCVPCNNDMIFGQSCYCADNTPTKNCVECANGKCTHVLLEKDGQKVPHTKCLHACFECDENQKCLRCVQAHTLNKDTNTCHNACVHNIDCAQARGSFCNIPTRRCTPCPTGCIYCQSKDFCLICDKSNFVTTIAGICEPMCGNLETGQYCNDGKADTCGIYISSECKCGKAMNCSTCKEDGVSCATCLSGTSMDHYGICYKIIPHGLAQQQLIKTEIVESSGVQLGVGAAIGVIFTLVVLTGSVGAILYAILKKRNKAAVAVDTATN</sequence>
<evidence type="ECO:0000313" key="4">
    <source>
        <dbReference type="Proteomes" id="UP000018208"/>
    </source>
</evidence>
<evidence type="ECO:0000313" key="2">
    <source>
        <dbReference type="EMBL" id="KAH0571715.1"/>
    </source>
</evidence>
<reference evidence="2" key="2">
    <citation type="submission" date="2020-12" db="EMBL/GenBank/DDBJ databases">
        <title>New Spironucleus salmonicida genome in near-complete chromosomes.</title>
        <authorList>
            <person name="Xu F."/>
            <person name="Kurt Z."/>
            <person name="Jimenez-Gonzalez A."/>
            <person name="Astvaldsson A."/>
            <person name="Andersson J.O."/>
            <person name="Svard S.G."/>
        </authorList>
    </citation>
    <scope>NUCLEOTIDE SEQUENCE</scope>
    <source>
        <strain evidence="2">ATCC 50377</strain>
    </source>
</reference>
<dbReference type="RefSeq" id="XP_067762488.1">
    <property type="nucleotide sequence ID" value="XM_067909732.1"/>
</dbReference>
<name>A0A9P8RWH3_9EUKA</name>
<dbReference type="GeneID" id="94299929"/>
<keyword evidence="1" id="KW-0812">Transmembrane</keyword>
<dbReference type="Gene3D" id="2.10.220.10">
    <property type="entry name" value="Hormone Receptor, Insulin-like Growth Factor Receptor 1, Chain A, domain 2"/>
    <property type="match status" value="1"/>
</dbReference>
<keyword evidence="4" id="KW-1185">Reference proteome</keyword>
<dbReference type="Proteomes" id="UP000018208">
    <property type="component" value="Unassembled WGS sequence"/>
</dbReference>
<reference evidence="2" key="1">
    <citation type="journal article" date="2014" name="PLoS Genet.">
        <title>The Genome of Spironucleus salmonicida Highlights a Fish Pathogen Adapted to Fluctuating Environments.</title>
        <authorList>
            <person name="Xu F."/>
            <person name="Jerlstrom-Hultqvist J."/>
            <person name="Einarsson E."/>
            <person name="Astvaldsson A."/>
            <person name="Svard S.G."/>
            <person name="Andersson J.O."/>
        </authorList>
    </citation>
    <scope>NUCLEOTIDE SEQUENCE</scope>
    <source>
        <strain evidence="2">ATCC 50377</strain>
    </source>
</reference>
<proteinExistence type="predicted"/>
<dbReference type="EMBL" id="AUWU02000006">
    <property type="protein sequence ID" value="KAH0571715.1"/>
    <property type="molecule type" value="Genomic_DNA"/>
</dbReference>
<gene>
    <name evidence="2" type="ORF">SS50377_25906</name>
    <name evidence="3" type="ORF">SS50377_25913</name>
</gene>
<dbReference type="InterPro" id="IPR009030">
    <property type="entry name" value="Growth_fac_rcpt_cys_sf"/>
</dbReference>
<evidence type="ECO:0000313" key="3">
    <source>
        <dbReference type="EMBL" id="KAH0571722.1"/>
    </source>
</evidence>
<dbReference type="KEGG" id="ssao:94299929"/>
<comment type="caution">
    <text evidence="2">The sequence shown here is derived from an EMBL/GenBank/DDBJ whole genome shotgun (WGS) entry which is preliminary data.</text>
</comment>
<dbReference type="AlphaFoldDB" id="A0A9P8RWH3"/>
<keyword evidence="1" id="KW-0472">Membrane</keyword>
<dbReference type="SUPFAM" id="SSF57184">
    <property type="entry name" value="Growth factor receptor domain"/>
    <property type="match status" value="2"/>
</dbReference>
<evidence type="ECO:0000256" key="1">
    <source>
        <dbReference type="SAM" id="Phobius"/>
    </source>
</evidence>
<dbReference type="OrthoDB" id="274660at2759"/>
<keyword evidence="1" id="KW-1133">Transmembrane helix</keyword>
<feature type="transmembrane region" description="Helical" evidence="1">
    <location>
        <begin position="594"/>
        <end position="621"/>
    </location>
</feature>
<dbReference type="EMBL" id="AUWU02000006">
    <property type="protein sequence ID" value="KAH0571722.1"/>
    <property type="molecule type" value="Genomic_DNA"/>
</dbReference>